<dbReference type="KEGG" id="spu:105438425"/>
<keyword evidence="4" id="KW-1185">Reference proteome</keyword>
<dbReference type="EnsemblMetazoa" id="XM_030973490">
    <property type="protein sequence ID" value="XP_030829350"/>
    <property type="gene ID" value="LOC105438425"/>
</dbReference>
<keyword evidence="2" id="KW-0732">Signal</keyword>
<dbReference type="GeneID" id="105438425"/>
<evidence type="ECO:0000313" key="3">
    <source>
        <dbReference type="EnsemblMetazoa" id="XP_030829350"/>
    </source>
</evidence>
<organism evidence="3 4">
    <name type="scientific">Strongylocentrotus purpuratus</name>
    <name type="common">Purple sea urchin</name>
    <dbReference type="NCBI Taxonomy" id="7668"/>
    <lineage>
        <taxon>Eukaryota</taxon>
        <taxon>Metazoa</taxon>
        <taxon>Echinodermata</taxon>
        <taxon>Eleutherozoa</taxon>
        <taxon>Echinozoa</taxon>
        <taxon>Echinoidea</taxon>
        <taxon>Euechinoidea</taxon>
        <taxon>Echinacea</taxon>
        <taxon>Camarodonta</taxon>
        <taxon>Echinidea</taxon>
        <taxon>Strongylocentrotidae</taxon>
        <taxon>Strongylocentrotus</taxon>
    </lineage>
</organism>
<name>A0A7M7N1R2_STRPU</name>
<accession>A0A7M7N1R2</accession>
<proteinExistence type="predicted"/>
<evidence type="ECO:0000256" key="2">
    <source>
        <dbReference type="SAM" id="SignalP"/>
    </source>
</evidence>
<dbReference type="OrthoDB" id="10161653at2759"/>
<dbReference type="RefSeq" id="XP_030829350.1">
    <property type="nucleotide sequence ID" value="XM_030973490.1"/>
</dbReference>
<evidence type="ECO:0000313" key="4">
    <source>
        <dbReference type="Proteomes" id="UP000007110"/>
    </source>
</evidence>
<feature type="chain" id="PRO_5029883822" evidence="2">
    <location>
        <begin position="21"/>
        <end position="371"/>
    </location>
</feature>
<dbReference type="InParanoid" id="A0A7M7N1R2"/>
<dbReference type="AlphaFoldDB" id="A0A7M7N1R2"/>
<sequence length="371" mass="42344">MILLFPYCCLLLGSGNTSKADTEKNPSTTLSSFSRARGNTFFRLARDQRFDMVKSISYKSALACYEKAYKWASRDEDLVSAAKNAATTCWRLATLKMATGCASDQKVIHEYFKDALQYFGKAYPKRNCKGEKWAKHLEKSIQDCLNDIRTWIRPKDEDDRIVALTEYLEYLPSCGAKVEGYLYIATIYFKKGKEALKFDEYENCQGYLKDCRVPLGEAEKMCDNVDPIIRLDVTALKKNVEYHEGLVKRSIARAKDAQARQQRELAEAKEKEIAMDQLKTDIKALDLLLKLSIELFVKQVYQSWPPKGTKETQPSLTSSSTSSSSSQKKLLIRAISHYHPDKVDKSVHGIKWQLLSCEITKCLSMRLARIK</sequence>
<dbReference type="Proteomes" id="UP000007110">
    <property type="component" value="Unassembled WGS sequence"/>
</dbReference>
<feature type="coiled-coil region" evidence="1">
    <location>
        <begin position="251"/>
        <end position="288"/>
    </location>
</feature>
<feature type="signal peptide" evidence="2">
    <location>
        <begin position="1"/>
        <end position="20"/>
    </location>
</feature>
<protein>
    <submittedName>
        <fullName evidence="3">Uncharacterized protein</fullName>
    </submittedName>
</protein>
<keyword evidence="1" id="KW-0175">Coiled coil</keyword>
<reference evidence="4" key="1">
    <citation type="submission" date="2015-02" db="EMBL/GenBank/DDBJ databases">
        <title>Genome sequencing for Strongylocentrotus purpuratus.</title>
        <authorList>
            <person name="Murali S."/>
            <person name="Liu Y."/>
            <person name="Vee V."/>
            <person name="English A."/>
            <person name="Wang M."/>
            <person name="Skinner E."/>
            <person name="Han Y."/>
            <person name="Muzny D.M."/>
            <person name="Worley K.C."/>
            <person name="Gibbs R.A."/>
        </authorList>
    </citation>
    <scope>NUCLEOTIDE SEQUENCE</scope>
</reference>
<evidence type="ECO:0000256" key="1">
    <source>
        <dbReference type="SAM" id="Coils"/>
    </source>
</evidence>
<reference evidence="3" key="2">
    <citation type="submission" date="2021-01" db="UniProtKB">
        <authorList>
            <consortium name="EnsemblMetazoa"/>
        </authorList>
    </citation>
    <scope>IDENTIFICATION</scope>
</reference>